<keyword evidence="3" id="KW-1185">Reference proteome</keyword>
<dbReference type="OrthoDB" id="72726at2759"/>
<proteinExistence type="predicted"/>
<accession>A0A6A5YSY7</accession>
<dbReference type="PANTHER" id="PTHR42085">
    <property type="entry name" value="F-BOX DOMAIN-CONTAINING PROTEIN"/>
    <property type="match status" value="1"/>
</dbReference>
<protein>
    <recommendedName>
        <fullName evidence="1">F-box domain-containing protein</fullName>
    </recommendedName>
</protein>
<dbReference type="InterPro" id="IPR001810">
    <property type="entry name" value="F-box_dom"/>
</dbReference>
<evidence type="ECO:0000259" key="1">
    <source>
        <dbReference type="Pfam" id="PF13013"/>
    </source>
</evidence>
<dbReference type="Pfam" id="PF13013">
    <property type="entry name" value="F-box-like_2"/>
    <property type="match status" value="1"/>
</dbReference>
<reference evidence="2" key="1">
    <citation type="journal article" date="2020" name="Stud. Mycol.">
        <title>101 Dothideomycetes genomes: a test case for predicting lifestyles and emergence of pathogens.</title>
        <authorList>
            <person name="Haridas S."/>
            <person name="Albert R."/>
            <person name="Binder M."/>
            <person name="Bloem J."/>
            <person name="Labutti K."/>
            <person name="Salamov A."/>
            <person name="Andreopoulos B."/>
            <person name="Baker S."/>
            <person name="Barry K."/>
            <person name="Bills G."/>
            <person name="Bluhm B."/>
            <person name="Cannon C."/>
            <person name="Castanera R."/>
            <person name="Culley D."/>
            <person name="Daum C."/>
            <person name="Ezra D."/>
            <person name="Gonzalez J."/>
            <person name="Henrissat B."/>
            <person name="Kuo A."/>
            <person name="Liang C."/>
            <person name="Lipzen A."/>
            <person name="Lutzoni F."/>
            <person name="Magnuson J."/>
            <person name="Mondo S."/>
            <person name="Nolan M."/>
            <person name="Ohm R."/>
            <person name="Pangilinan J."/>
            <person name="Park H.-J."/>
            <person name="Ramirez L."/>
            <person name="Alfaro M."/>
            <person name="Sun H."/>
            <person name="Tritt A."/>
            <person name="Yoshinaga Y."/>
            <person name="Zwiers L.-H."/>
            <person name="Turgeon B."/>
            <person name="Goodwin S."/>
            <person name="Spatafora J."/>
            <person name="Crous P."/>
            <person name="Grigoriev I."/>
        </authorList>
    </citation>
    <scope>NUCLEOTIDE SEQUENCE</scope>
    <source>
        <strain evidence="2">CBS 627.86</strain>
    </source>
</reference>
<dbReference type="AlphaFoldDB" id="A0A6A5YSY7"/>
<dbReference type="PANTHER" id="PTHR42085:SF2">
    <property type="entry name" value="F-BOX DOMAIN-CONTAINING PROTEIN"/>
    <property type="match status" value="1"/>
</dbReference>
<evidence type="ECO:0000313" key="3">
    <source>
        <dbReference type="Proteomes" id="UP000799770"/>
    </source>
</evidence>
<name>A0A6A5YSY7_9PLEO</name>
<dbReference type="Proteomes" id="UP000799770">
    <property type="component" value="Unassembled WGS sequence"/>
</dbReference>
<evidence type="ECO:0000313" key="2">
    <source>
        <dbReference type="EMBL" id="KAF2110252.1"/>
    </source>
</evidence>
<feature type="domain" description="F-box" evidence="1">
    <location>
        <begin position="14"/>
        <end position="139"/>
    </location>
</feature>
<dbReference type="EMBL" id="ML977338">
    <property type="protein sequence ID" value="KAF2110252.1"/>
    <property type="molecule type" value="Genomic_DNA"/>
</dbReference>
<organism evidence="2 3">
    <name type="scientific">Lophiotrema nucula</name>
    <dbReference type="NCBI Taxonomy" id="690887"/>
    <lineage>
        <taxon>Eukaryota</taxon>
        <taxon>Fungi</taxon>
        <taxon>Dikarya</taxon>
        <taxon>Ascomycota</taxon>
        <taxon>Pezizomycotina</taxon>
        <taxon>Dothideomycetes</taxon>
        <taxon>Pleosporomycetidae</taxon>
        <taxon>Pleosporales</taxon>
        <taxon>Lophiotremataceae</taxon>
        <taxon>Lophiotrema</taxon>
    </lineage>
</organism>
<sequence length="295" mass="34479">MTTPDTVDLRTPGHTAATTNSIDMNFLPAKKPFPFLALPRELRDEIYTYCIFVADANVHGDIPLTLPYVDYEELQDPQHQDHDYKDAVIRHNQQFRTHIPFKRFFDLLPALCKVSHQVYEEATPLWLRAHDSFRASRHTDFEYCARWLDTFPRNSAWSSLRRLQINRKFLRIEKSFPSRVRAFVQKCTQLQTVDISLGWFLFCQAQFVRNRDGGEEACREMLEEFVGELDLVRLLDAVECVGEVVLTVIAAYARPGPRQALRMWFEKLWEAERRECMVADSRDGWMVCTWGPRGG</sequence>
<dbReference type="InterPro" id="IPR038883">
    <property type="entry name" value="AN11006-like"/>
</dbReference>
<gene>
    <name evidence="2" type="ORF">BDV96DRAFT_650901</name>
</gene>